<comment type="function">
    <text evidence="3">Plays a central role in 2-thiolation of mcm(5)S(2)U at tRNA wobble positions of tRNA(Lys), tRNA(Glu) and tRNA(Gln). May act by forming a heterodimer with NCS6/CTU1 that ligates sulfur from thiocarboxylated URM1 onto the uridine of tRNAs at wobble position.</text>
</comment>
<dbReference type="HAMAP" id="MF_03054">
    <property type="entry name" value="CTU2"/>
    <property type="match status" value="1"/>
</dbReference>
<evidence type="ECO:0000256" key="1">
    <source>
        <dbReference type="ARBA" id="ARBA00022490"/>
    </source>
</evidence>
<dbReference type="SUPFAM" id="SSF52402">
    <property type="entry name" value="Adenine nucleotide alpha hydrolases-like"/>
    <property type="match status" value="1"/>
</dbReference>
<comment type="subcellular location">
    <subcellularLocation>
        <location evidence="3">Cytoplasm</location>
    </subcellularLocation>
</comment>
<comment type="caution">
    <text evidence="4">The sequence shown here is derived from an EMBL/GenBank/DDBJ whole genome shotgun (WGS) entry which is preliminary data.</text>
</comment>
<evidence type="ECO:0000313" key="4">
    <source>
        <dbReference type="EMBL" id="KAA0190512.1"/>
    </source>
</evidence>
<dbReference type="OrthoDB" id="25129at2759"/>
<dbReference type="PANTHER" id="PTHR20882:SF14">
    <property type="entry name" value="CYTOPLASMIC TRNA 2-THIOLATION PROTEIN 2"/>
    <property type="match status" value="1"/>
</dbReference>
<accession>A0A8E0RVP3</accession>
<dbReference type="GO" id="GO:0000049">
    <property type="term" value="F:tRNA binding"/>
    <property type="evidence" value="ECO:0007669"/>
    <property type="project" value="InterPro"/>
</dbReference>
<keyword evidence="1 3" id="KW-0963">Cytoplasm</keyword>
<dbReference type="InterPro" id="IPR019407">
    <property type="entry name" value="CTU2"/>
</dbReference>
<dbReference type="PANTHER" id="PTHR20882">
    <property type="entry name" value="CYTOPLASMIC TRNA 2-THIOLATION PROTEIN 2"/>
    <property type="match status" value="1"/>
</dbReference>
<dbReference type="GO" id="GO:0005829">
    <property type="term" value="C:cytosol"/>
    <property type="evidence" value="ECO:0007669"/>
    <property type="project" value="TreeGrafter"/>
</dbReference>
<organism evidence="4 5">
    <name type="scientific">Fasciolopsis buskii</name>
    <dbReference type="NCBI Taxonomy" id="27845"/>
    <lineage>
        <taxon>Eukaryota</taxon>
        <taxon>Metazoa</taxon>
        <taxon>Spiralia</taxon>
        <taxon>Lophotrochozoa</taxon>
        <taxon>Platyhelminthes</taxon>
        <taxon>Trematoda</taxon>
        <taxon>Digenea</taxon>
        <taxon>Plagiorchiida</taxon>
        <taxon>Echinostomata</taxon>
        <taxon>Echinostomatoidea</taxon>
        <taxon>Fasciolidae</taxon>
        <taxon>Fasciolopsis</taxon>
    </lineage>
</organism>
<dbReference type="Pfam" id="PF10288">
    <property type="entry name" value="CTU2"/>
    <property type="match status" value="1"/>
</dbReference>
<comment type="pathway">
    <text evidence="3">tRNA modification; 5-methoxycarbonylmethyl-2-thiouridine-tRNA biosynthesis.</text>
</comment>
<dbReference type="GO" id="GO:0032447">
    <property type="term" value="P:protein urmylation"/>
    <property type="evidence" value="ECO:0007669"/>
    <property type="project" value="UniProtKB-UniRule"/>
</dbReference>
<protein>
    <recommendedName>
        <fullName evidence="3">Cytoplasmic tRNA 2-thiolation protein 2</fullName>
    </recommendedName>
</protein>
<dbReference type="Proteomes" id="UP000728185">
    <property type="component" value="Unassembled WGS sequence"/>
</dbReference>
<dbReference type="UniPathway" id="UPA00988"/>
<keyword evidence="2 3" id="KW-0819">tRNA processing</keyword>
<evidence type="ECO:0000256" key="2">
    <source>
        <dbReference type="ARBA" id="ARBA00022694"/>
    </source>
</evidence>
<keyword evidence="5" id="KW-1185">Reference proteome</keyword>
<proteinExistence type="inferred from homology"/>
<dbReference type="GO" id="GO:0016783">
    <property type="term" value="F:sulfurtransferase activity"/>
    <property type="evidence" value="ECO:0007669"/>
    <property type="project" value="TreeGrafter"/>
</dbReference>
<sequence length="409" mass="45706">MCSPEKICDLQLNLLPDRIKSDRRLKCVRCDGIRGKPALVIRTDDPAMCRFCFVDGCVHKFKSAFGKSQLVPNGSRVAVAFSGGLCSTVMLDLIQRSKVRFNPVVFHLVGTKERELRNSEPIRSTLKDSGLEFHILDSPQNQLLIEFRKQLRFIWAQSKFCMLTEVETLLVRLLLVHCARELGCEFVLFGTCGSYQAVNFLNGLVDGRGSMAASDTMFVDLRSTHPVILRPLFEFMSKELVFYARFQHLNWVTPENPITEAVLRRPGLTTVTRLCQDFLIGLQFNGFPSTTQTILSTASKLAATSVSSSSGTHAQRCHLCLAPIPSPPDVSNPHKLALASLVHSLSLSHESPVDSSINKVLEKEPKQEKAPQFCNACFLLYTDMTAELKPAFRNVVHQLHELRTGQSVE</sequence>
<dbReference type="InterPro" id="IPR014729">
    <property type="entry name" value="Rossmann-like_a/b/a_fold"/>
</dbReference>
<evidence type="ECO:0000313" key="5">
    <source>
        <dbReference type="Proteomes" id="UP000728185"/>
    </source>
</evidence>
<dbReference type="GO" id="GO:0016779">
    <property type="term" value="F:nucleotidyltransferase activity"/>
    <property type="evidence" value="ECO:0007669"/>
    <property type="project" value="UniProtKB-UniRule"/>
</dbReference>
<comment type="similarity">
    <text evidence="3">Belongs to the CTU2/NCS2 family.</text>
</comment>
<reference evidence="4" key="1">
    <citation type="submission" date="2019-05" db="EMBL/GenBank/DDBJ databases">
        <title>Annotation for the trematode Fasciolopsis buski.</title>
        <authorList>
            <person name="Choi Y.-J."/>
        </authorList>
    </citation>
    <scope>NUCLEOTIDE SEQUENCE</scope>
    <source>
        <strain evidence="4">HT</strain>
        <tissue evidence="4">Whole worm</tissue>
    </source>
</reference>
<dbReference type="Gene3D" id="3.40.50.620">
    <property type="entry name" value="HUPs"/>
    <property type="match status" value="1"/>
</dbReference>
<dbReference type="AlphaFoldDB" id="A0A8E0RVP3"/>
<dbReference type="GO" id="GO:0002143">
    <property type="term" value="P:tRNA wobble position uridine thiolation"/>
    <property type="evidence" value="ECO:0007669"/>
    <property type="project" value="TreeGrafter"/>
</dbReference>
<dbReference type="EMBL" id="LUCM01006989">
    <property type="protein sequence ID" value="KAA0190512.1"/>
    <property type="molecule type" value="Genomic_DNA"/>
</dbReference>
<gene>
    <name evidence="4" type="ORF">FBUS_09307</name>
</gene>
<evidence type="ECO:0000256" key="3">
    <source>
        <dbReference type="HAMAP-Rule" id="MF_03054"/>
    </source>
</evidence>
<name>A0A8E0RVP3_9TREM</name>